<feature type="compositionally biased region" description="Basic residues" evidence="1">
    <location>
        <begin position="179"/>
        <end position="192"/>
    </location>
</feature>
<reference evidence="3" key="2">
    <citation type="journal article" date="2019" name="IMA Fungus">
        <title>Genome sequencing and comparison of five Tilletia species to identify candidate genes for the detection of regulated species infecting wheat.</title>
        <authorList>
            <person name="Nguyen H.D.T."/>
            <person name="Sultana T."/>
            <person name="Kesanakurti P."/>
            <person name="Hambleton S."/>
        </authorList>
    </citation>
    <scope>NUCLEOTIDE SEQUENCE</scope>
    <source>
        <strain evidence="3">DAOMC 238032</strain>
    </source>
</reference>
<evidence type="ECO:0000256" key="1">
    <source>
        <dbReference type="SAM" id="MobiDB-lite"/>
    </source>
</evidence>
<dbReference type="PANTHER" id="PTHR37463">
    <property type="entry name" value="GSL3115 PROTEIN"/>
    <property type="match status" value="1"/>
</dbReference>
<dbReference type="Proteomes" id="UP000077671">
    <property type="component" value="Unassembled WGS sequence"/>
</dbReference>
<dbReference type="Proteomes" id="UP000836402">
    <property type="component" value="Unassembled WGS sequence"/>
</dbReference>
<evidence type="ECO:0000313" key="4">
    <source>
        <dbReference type="Proteomes" id="UP000077671"/>
    </source>
</evidence>
<sequence>MPAKAFSNTHDYDTSAAEPVPLSQLRPKPCLTCGREITPRAKWSKNWDSIRTCSDSCKAQRPGLSRNRARWRAAVGAEERLKEGIKRQGDGSDEGLVGVVLSAMGTSGTAWRTPVRDMLSLQRVDPLDGSQSDASDSRTPEILLDCSLDIDAWIERTLFELASRGEGASGTGGLDKSSKGKKKGGQQHHHGKTVVTCEDAEMAVTEDARLLLAAFSVFGSTGQQARKEDEDDRSGRVRPSSSQTDISESPSTTTAKDDIKPDQEVQQQNQDLAHPLRRALDANPGLRERVRRAARRLAMLDPSLWAISASGTSASDGHLSDVDGKRLELWNDGRRMESLSDVSHAKGTIGIRLVPLLS</sequence>
<dbReference type="EMBL" id="CAJHJG010005629">
    <property type="protein sequence ID" value="CAD6951448.1"/>
    <property type="molecule type" value="Genomic_DNA"/>
</dbReference>
<dbReference type="AlphaFoldDB" id="A0A177U877"/>
<organism evidence="3 4">
    <name type="scientific">Tilletia caries</name>
    <name type="common">wheat bunt fungus</name>
    <dbReference type="NCBI Taxonomy" id="13290"/>
    <lineage>
        <taxon>Eukaryota</taxon>
        <taxon>Fungi</taxon>
        <taxon>Dikarya</taxon>
        <taxon>Basidiomycota</taxon>
        <taxon>Ustilaginomycotina</taxon>
        <taxon>Exobasidiomycetes</taxon>
        <taxon>Tilletiales</taxon>
        <taxon>Tilletiaceae</taxon>
        <taxon>Tilletia</taxon>
    </lineage>
</organism>
<accession>A0A177U877</accession>
<feature type="region of interest" description="Disordered" evidence="1">
    <location>
        <begin position="221"/>
        <end position="274"/>
    </location>
</feature>
<dbReference type="EMBL" id="LWDD02001167">
    <property type="protein sequence ID" value="KAE8251921.1"/>
    <property type="molecule type" value="Genomic_DNA"/>
</dbReference>
<evidence type="ECO:0000313" key="3">
    <source>
        <dbReference type="EMBL" id="KAE8251921.1"/>
    </source>
</evidence>
<evidence type="ECO:0000313" key="5">
    <source>
        <dbReference type="Proteomes" id="UP000836402"/>
    </source>
</evidence>
<comment type="caution">
    <text evidence="3">The sequence shown here is derived from an EMBL/GenBank/DDBJ whole genome shotgun (WGS) entry which is preliminary data.</text>
</comment>
<dbReference type="Pfam" id="PF10013">
    <property type="entry name" value="DUF2256"/>
    <property type="match status" value="1"/>
</dbReference>
<reference evidence="3" key="1">
    <citation type="submission" date="2016-04" db="EMBL/GenBank/DDBJ databases">
        <authorList>
            <person name="Nguyen H.D."/>
            <person name="Kesanakurti P."/>
            <person name="Cullis J."/>
            <person name="Levesque C.A."/>
            <person name="Hambleton S."/>
        </authorList>
    </citation>
    <scope>NUCLEOTIDE SEQUENCE</scope>
    <source>
        <strain evidence="3">DAOMC 238032</strain>
    </source>
</reference>
<feature type="region of interest" description="Disordered" evidence="1">
    <location>
        <begin position="165"/>
        <end position="194"/>
    </location>
</feature>
<feature type="compositionally biased region" description="Polar residues" evidence="1">
    <location>
        <begin position="239"/>
        <end position="254"/>
    </location>
</feature>
<dbReference type="InterPro" id="IPR017136">
    <property type="entry name" value="UCP037205"/>
</dbReference>
<proteinExistence type="predicted"/>
<evidence type="ECO:0000313" key="2">
    <source>
        <dbReference type="EMBL" id="CAD6951448.1"/>
    </source>
</evidence>
<reference evidence="2" key="3">
    <citation type="submission" date="2020-10" db="EMBL/GenBank/DDBJ databases">
        <authorList>
            <person name="Sedaghatjoo S."/>
        </authorList>
    </citation>
    <scope>NUCLEOTIDE SEQUENCE</scope>
    <source>
        <strain evidence="2">AZH3</strain>
    </source>
</reference>
<keyword evidence="5" id="KW-1185">Reference proteome</keyword>
<dbReference type="PANTHER" id="PTHR37463:SF1">
    <property type="entry name" value="DUF2256 DOMAIN-CONTAINING PROTEIN"/>
    <property type="match status" value="1"/>
</dbReference>
<name>A0A177U877_9BASI</name>
<gene>
    <name evidence="3" type="ORF">A4X03_0g6290</name>
    <name evidence="2" type="ORF">JKIAZH3_G1885</name>
</gene>
<protein>
    <submittedName>
        <fullName evidence="3">Uncharacterized protein</fullName>
    </submittedName>
</protein>